<name>A0A482XB20_LAOST</name>
<protein>
    <recommendedName>
        <fullName evidence="3">SWIM-type domain-containing protein</fullName>
    </recommendedName>
</protein>
<dbReference type="EMBL" id="QKKF02014716">
    <property type="protein sequence ID" value="RZF42668.1"/>
    <property type="molecule type" value="Genomic_DNA"/>
</dbReference>
<sequence length="146" mass="16711">MDVMSEAILNKIEENYKATNTLSDDDYEMLYYTFGDMAGNALALLETSTIHKIETLPPSSYGLYKIESGSRKVYYVSRKCHICQCKFFKFKVKRDRAKQTCKHNVFCRMALILGEVGSPITIKLEDLAGYLNDIFSTTETLPVRRP</sequence>
<organism evidence="1 2">
    <name type="scientific">Laodelphax striatellus</name>
    <name type="common">Small brown planthopper</name>
    <name type="synonym">Delphax striatella</name>
    <dbReference type="NCBI Taxonomy" id="195883"/>
    <lineage>
        <taxon>Eukaryota</taxon>
        <taxon>Metazoa</taxon>
        <taxon>Ecdysozoa</taxon>
        <taxon>Arthropoda</taxon>
        <taxon>Hexapoda</taxon>
        <taxon>Insecta</taxon>
        <taxon>Pterygota</taxon>
        <taxon>Neoptera</taxon>
        <taxon>Paraneoptera</taxon>
        <taxon>Hemiptera</taxon>
        <taxon>Auchenorrhyncha</taxon>
        <taxon>Fulgoroidea</taxon>
        <taxon>Delphacidae</taxon>
        <taxon>Criomorphinae</taxon>
        <taxon>Laodelphax</taxon>
    </lineage>
</organism>
<gene>
    <name evidence="1" type="ORF">LSTR_LSTR001463</name>
</gene>
<evidence type="ECO:0000313" key="1">
    <source>
        <dbReference type="EMBL" id="RZF42668.1"/>
    </source>
</evidence>
<proteinExistence type="predicted"/>
<dbReference type="GO" id="GO:0097196">
    <property type="term" value="C:Shu complex"/>
    <property type="evidence" value="ECO:0007669"/>
    <property type="project" value="TreeGrafter"/>
</dbReference>
<dbReference type="InParanoid" id="A0A482XB20"/>
<dbReference type="GO" id="GO:0000724">
    <property type="term" value="P:double-strand break repair via homologous recombination"/>
    <property type="evidence" value="ECO:0007669"/>
    <property type="project" value="TreeGrafter"/>
</dbReference>
<keyword evidence="2" id="KW-1185">Reference proteome</keyword>
<comment type="caution">
    <text evidence="1">The sequence shown here is derived from an EMBL/GenBank/DDBJ whole genome shotgun (WGS) entry which is preliminary data.</text>
</comment>
<dbReference type="PANTHER" id="PTHR28498:SF1">
    <property type="entry name" value="ZINC FINGER SWIM DOMAIN-CONTAINING PROTEIN 7"/>
    <property type="match status" value="1"/>
</dbReference>
<dbReference type="OrthoDB" id="10391463at2759"/>
<accession>A0A482XB20</accession>
<dbReference type="AlphaFoldDB" id="A0A482XB20"/>
<reference evidence="1 2" key="1">
    <citation type="journal article" date="2017" name="Gigascience">
        <title>Genome sequence of the small brown planthopper, Laodelphax striatellus.</title>
        <authorList>
            <person name="Zhu J."/>
            <person name="Jiang F."/>
            <person name="Wang X."/>
            <person name="Yang P."/>
            <person name="Bao Y."/>
            <person name="Zhao W."/>
            <person name="Wang W."/>
            <person name="Lu H."/>
            <person name="Wang Q."/>
            <person name="Cui N."/>
            <person name="Li J."/>
            <person name="Chen X."/>
            <person name="Luo L."/>
            <person name="Yu J."/>
            <person name="Kang L."/>
            <person name="Cui F."/>
        </authorList>
    </citation>
    <scope>NUCLEOTIDE SEQUENCE [LARGE SCALE GENOMIC DNA]</scope>
    <source>
        <strain evidence="1">Lst14</strain>
    </source>
</reference>
<dbReference type="Proteomes" id="UP000291343">
    <property type="component" value="Unassembled WGS sequence"/>
</dbReference>
<evidence type="ECO:0008006" key="3">
    <source>
        <dbReference type="Google" id="ProtNLM"/>
    </source>
</evidence>
<evidence type="ECO:0000313" key="2">
    <source>
        <dbReference type="Proteomes" id="UP000291343"/>
    </source>
</evidence>
<dbReference type="PANTHER" id="PTHR28498">
    <property type="entry name" value="ZINC FINGER SWIM DOMAIN-CONTAINING PROTEIN 7"/>
    <property type="match status" value="1"/>
</dbReference>